<dbReference type="OrthoDB" id="4843807at2"/>
<dbReference type="AlphaFoldDB" id="A0A1H0F4F1"/>
<gene>
    <name evidence="2" type="ORF">SAMN05216259_106147</name>
</gene>
<keyword evidence="3" id="KW-1185">Reference proteome</keyword>
<dbReference type="STRING" id="310781.SAMN05216259_106147"/>
<protein>
    <submittedName>
        <fullName evidence="2">Acetyl-CoA synthetase</fullName>
    </submittedName>
</protein>
<dbReference type="EMBL" id="FNIE01000006">
    <property type="protein sequence ID" value="SDN89451.1"/>
    <property type="molecule type" value="Genomic_DNA"/>
</dbReference>
<evidence type="ECO:0000256" key="1">
    <source>
        <dbReference type="SAM" id="MobiDB-lite"/>
    </source>
</evidence>
<name>A0A1H0F4F1_9ACTN</name>
<evidence type="ECO:0000313" key="2">
    <source>
        <dbReference type="EMBL" id="SDN89451.1"/>
    </source>
</evidence>
<proteinExistence type="predicted"/>
<feature type="compositionally biased region" description="Low complexity" evidence="1">
    <location>
        <begin position="17"/>
        <end position="26"/>
    </location>
</feature>
<dbReference type="RefSeq" id="WP_107408883.1">
    <property type="nucleotide sequence ID" value="NZ_FNIE01000006.1"/>
</dbReference>
<sequence length="104" mass="10365">MTTGSEPGTASARSDQGADIDAVAAAGPGGPEGAEPVASERRPGSASPTASGVSRPAVPAGLVFDDPLDRPSADDTDAGWSEPGSGPGDDDFTRFLNEKPPHHL</sequence>
<accession>A0A1H0F4F1</accession>
<feature type="region of interest" description="Disordered" evidence="1">
    <location>
        <begin position="1"/>
        <end position="104"/>
    </location>
</feature>
<reference evidence="2 3" key="1">
    <citation type="submission" date="2016-10" db="EMBL/GenBank/DDBJ databases">
        <authorList>
            <person name="de Groot N.N."/>
        </authorList>
    </citation>
    <scope>NUCLEOTIDE SEQUENCE [LARGE SCALE GENOMIC DNA]</scope>
    <source>
        <strain evidence="2 3">CGMCC 4.2022</strain>
    </source>
</reference>
<feature type="compositionally biased region" description="Polar residues" evidence="1">
    <location>
        <begin position="1"/>
        <end position="14"/>
    </location>
</feature>
<evidence type="ECO:0000313" key="3">
    <source>
        <dbReference type="Proteomes" id="UP000199341"/>
    </source>
</evidence>
<dbReference type="Proteomes" id="UP000199341">
    <property type="component" value="Unassembled WGS sequence"/>
</dbReference>
<organism evidence="2 3">
    <name type="scientific">Actinacidiphila guanduensis</name>
    <dbReference type="NCBI Taxonomy" id="310781"/>
    <lineage>
        <taxon>Bacteria</taxon>
        <taxon>Bacillati</taxon>
        <taxon>Actinomycetota</taxon>
        <taxon>Actinomycetes</taxon>
        <taxon>Kitasatosporales</taxon>
        <taxon>Streptomycetaceae</taxon>
        <taxon>Actinacidiphila</taxon>
    </lineage>
</organism>
<feature type="compositionally biased region" description="Basic and acidic residues" evidence="1">
    <location>
        <begin position="91"/>
        <end position="104"/>
    </location>
</feature>